<dbReference type="Gene3D" id="3.55.40.20">
    <property type="entry name" value="Iron/manganese superoxide dismutase, C-terminal domain"/>
    <property type="match status" value="1"/>
</dbReference>
<comment type="similarity">
    <text evidence="1 6">Belongs to the iron/manganese superoxide dismutase family.</text>
</comment>
<dbReference type="InterPro" id="IPR019832">
    <property type="entry name" value="Mn/Fe_SOD_C"/>
</dbReference>
<dbReference type="PANTHER" id="PTHR43595">
    <property type="entry name" value="37S RIBOSOMAL PROTEIN S26, MITOCHONDRIAL"/>
    <property type="match status" value="1"/>
</dbReference>
<dbReference type="PANTHER" id="PTHR43595:SF2">
    <property type="entry name" value="SMALL RIBOSOMAL SUBUNIT PROTEIN MS42"/>
    <property type="match status" value="1"/>
</dbReference>
<dbReference type="SUPFAM" id="SSF54719">
    <property type="entry name" value="Fe,Mn superoxide dismutase (SOD), C-terminal domain"/>
    <property type="match status" value="1"/>
</dbReference>
<dbReference type="EC" id="1.15.1.1" evidence="2 6"/>
<feature type="binding site" evidence="5">
    <location>
        <position position="170"/>
    </location>
    <ligand>
        <name>Mn(2+)</name>
        <dbReference type="ChEBI" id="CHEBI:29035"/>
    </ligand>
</feature>
<reference evidence="10" key="1">
    <citation type="submission" date="2018-12" db="EMBL/GenBank/DDBJ databases">
        <title>Tengunoibacter tsumagoiensis gen. nov., sp. nov., Dictyobacter kobayashii sp. nov., D. alpinus sp. nov., and D. joshuensis sp. nov. and description of Dictyobacteraceae fam. nov. within the order Ktedonobacterales isolated from Tengu-no-mugimeshi.</title>
        <authorList>
            <person name="Wang C.M."/>
            <person name="Zheng Y."/>
            <person name="Sakai Y."/>
            <person name="Toyoda A."/>
            <person name="Minakuchi Y."/>
            <person name="Abe K."/>
            <person name="Yokota A."/>
            <person name="Yabe S."/>
        </authorList>
    </citation>
    <scope>NUCLEOTIDE SEQUENCE [LARGE SCALE GENOMIC DNA]</scope>
    <source>
        <strain evidence="10">Uno11</strain>
    </source>
</reference>
<dbReference type="FunFam" id="3.55.40.20:FF:000004">
    <property type="entry name" value="Superoxide dismutase [Fe]"/>
    <property type="match status" value="1"/>
</dbReference>
<comment type="function">
    <text evidence="6">Destroys radicals which are normally produced within the cells and which are toxic to biological systems.</text>
</comment>
<dbReference type="SUPFAM" id="SSF46609">
    <property type="entry name" value="Fe,Mn superoxide dismutase (SOD), N-terminal domain"/>
    <property type="match status" value="1"/>
</dbReference>
<evidence type="ECO:0000256" key="6">
    <source>
        <dbReference type="RuleBase" id="RU000414"/>
    </source>
</evidence>
<dbReference type="PRINTS" id="PR01703">
    <property type="entry name" value="MNSODISMTASE"/>
</dbReference>
<comment type="catalytic activity">
    <reaction evidence="6">
        <text>2 superoxide + 2 H(+) = H2O2 + O2</text>
        <dbReference type="Rhea" id="RHEA:20696"/>
        <dbReference type="ChEBI" id="CHEBI:15378"/>
        <dbReference type="ChEBI" id="CHEBI:15379"/>
        <dbReference type="ChEBI" id="CHEBI:16240"/>
        <dbReference type="ChEBI" id="CHEBI:18421"/>
        <dbReference type="EC" id="1.15.1.1"/>
    </reaction>
</comment>
<evidence type="ECO:0000256" key="2">
    <source>
        <dbReference type="ARBA" id="ARBA00012682"/>
    </source>
</evidence>
<feature type="binding site" evidence="5">
    <location>
        <position position="166"/>
    </location>
    <ligand>
        <name>Mn(2+)</name>
        <dbReference type="ChEBI" id="CHEBI:29035"/>
    </ligand>
</feature>
<dbReference type="InterPro" id="IPR019833">
    <property type="entry name" value="Mn/Fe_SOD_BS"/>
</dbReference>
<evidence type="ECO:0000256" key="4">
    <source>
        <dbReference type="ARBA" id="ARBA00023002"/>
    </source>
</evidence>
<dbReference type="RefSeq" id="WP_126554697.1">
    <property type="nucleotide sequence ID" value="NZ_BIFS01000002.1"/>
</dbReference>
<keyword evidence="10" id="KW-1185">Reference proteome</keyword>
<dbReference type="Pfam" id="PF02777">
    <property type="entry name" value="Sod_Fe_C"/>
    <property type="match status" value="1"/>
</dbReference>
<dbReference type="InterPro" id="IPR036324">
    <property type="entry name" value="Mn/Fe_SOD_N_sf"/>
</dbReference>
<evidence type="ECO:0000259" key="8">
    <source>
        <dbReference type="Pfam" id="PF02777"/>
    </source>
</evidence>
<proteinExistence type="inferred from homology"/>
<evidence type="ECO:0000259" key="7">
    <source>
        <dbReference type="Pfam" id="PF00081"/>
    </source>
</evidence>
<evidence type="ECO:0000256" key="5">
    <source>
        <dbReference type="PIRSR" id="PIRSR000349-1"/>
    </source>
</evidence>
<dbReference type="Gene3D" id="1.10.287.990">
    <property type="entry name" value="Fe,Mn superoxide dismutase (SOD) domain"/>
    <property type="match status" value="1"/>
</dbReference>
<evidence type="ECO:0000256" key="1">
    <source>
        <dbReference type="ARBA" id="ARBA00008714"/>
    </source>
</evidence>
<evidence type="ECO:0000313" key="10">
    <source>
        <dbReference type="Proteomes" id="UP000287188"/>
    </source>
</evidence>
<dbReference type="FunFam" id="1.10.287.990:FF:000001">
    <property type="entry name" value="Superoxide dismutase"/>
    <property type="match status" value="1"/>
</dbReference>
<dbReference type="GO" id="GO:0005737">
    <property type="term" value="C:cytoplasm"/>
    <property type="evidence" value="ECO:0007669"/>
    <property type="project" value="TreeGrafter"/>
</dbReference>
<dbReference type="EMBL" id="BIFS01000002">
    <property type="protein sequence ID" value="GCE22138.1"/>
    <property type="molecule type" value="Genomic_DNA"/>
</dbReference>
<feature type="domain" description="Manganese/iron superoxide dismutase N-terminal" evidence="7">
    <location>
        <begin position="3"/>
        <end position="89"/>
    </location>
</feature>
<dbReference type="GO" id="GO:0046872">
    <property type="term" value="F:metal ion binding"/>
    <property type="evidence" value="ECO:0007669"/>
    <property type="project" value="UniProtKB-KW"/>
</dbReference>
<feature type="binding site" evidence="5">
    <location>
        <position position="27"/>
    </location>
    <ligand>
        <name>Mn(2+)</name>
        <dbReference type="ChEBI" id="CHEBI:29035"/>
    </ligand>
</feature>
<dbReference type="Pfam" id="PF00081">
    <property type="entry name" value="Sod_Fe_N"/>
    <property type="match status" value="1"/>
</dbReference>
<accession>A0A402ASP3</accession>
<protein>
    <recommendedName>
        <fullName evidence="2 6">Superoxide dismutase</fullName>
        <ecNumber evidence="2 6">1.15.1.1</ecNumber>
    </recommendedName>
</protein>
<dbReference type="PROSITE" id="PS00088">
    <property type="entry name" value="SOD_MN"/>
    <property type="match status" value="1"/>
</dbReference>
<feature type="binding site" evidence="5">
    <location>
        <position position="82"/>
    </location>
    <ligand>
        <name>Mn(2+)</name>
        <dbReference type="ChEBI" id="CHEBI:29035"/>
    </ligand>
</feature>
<evidence type="ECO:0000256" key="3">
    <source>
        <dbReference type="ARBA" id="ARBA00022723"/>
    </source>
</evidence>
<evidence type="ECO:0000313" key="9">
    <source>
        <dbReference type="EMBL" id="GCE22138.1"/>
    </source>
</evidence>
<keyword evidence="3 5" id="KW-0479">Metal-binding</keyword>
<feature type="domain" description="Manganese/iron superoxide dismutase C-terminal" evidence="8">
    <location>
        <begin position="97"/>
        <end position="199"/>
    </location>
</feature>
<gene>
    <name evidence="9" type="ORF">KDK_59380</name>
</gene>
<organism evidence="9 10">
    <name type="scientific">Dictyobacter kobayashii</name>
    <dbReference type="NCBI Taxonomy" id="2014872"/>
    <lineage>
        <taxon>Bacteria</taxon>
        <taxon>Bacillati</taxon>
        <taxon>Chloroflexota</taxon>
        <taxon>Ktedonobacteria</taxon>
        <taxon>Ktedonobacterales</taxon>
        <taxon>Dictyobacteraceae</taxon>
        <taxon>Dictyobacter</taxon>
    </lineage>
</organism>
<dbReference type="OrthoDB" id="9803125at2"/>
<dbReference type="GO" id="GO:0004784">
    <property type="term" value="F:superoxide dismutase activity"/>
    <property type="evidence" value="ECO:0007669"/>
    <property type="project" value="UniProtKB-EC"/>
</dbReference>
<dbReference type="AlphaFoldDB" id="A0A402ASP3"/>
<dbReference type="InterPro" id="IPR019831">
    <property type="entry name" value="Mn/Fe_SOD_N"/>
</dbReference>
<dbReference type="InterPro" id="IPR001189">
    <property type="entry name" value="Mn/Fe_SOD"/>
</dbReference>
<dbReference type="Proteomes" id="UP000287188">
    <property type="component" value="Unassembled WGS sequence"/>
</dbReference>
<dbReference type="InterPro" id="IPR036314">
    <property type="entry name" value="SOD_C_sf"/>
</dbReference>
<sequence>MAYRLPPLPYAYDALEPYIDAQTMHLHHDKHHQAYIDNLNAALKDYPQFDNLTIEELLRHIDDVPERIRTVVRNQGGGHANHQLFWKILRRNDGARPTGDLAAAIEDNFGSFEQFQATFEETGLKHFGSGWVFLVVDPASGKLQVFSRPNQDSVLLEHKAALLANDIWEHAYYLKYQNRRADYLRAWWNIVDWDVVARRLEGIRAGKSQL</sequence>
<name>A0A402ASP3_9CHLR</name>
<dbReference type="PIRSF" id="PIRSF000349">
    <property type="entry name" value="SODismutase"/>
    <property type="match status" value="1"/>
</dbReference>
<keyword evidence="4 6" id="KW-0560">Oxidoreductase</keyword>
<comment type="caution">
    <text evidence="9">The sequence shown here is derived from an EMBL/GenBank/DDBJ whole genome shotgun (WGS) entry which is preliminary data.</text>
</comment>